<reference evidence="1 2" key="1">
    <citation type="journal article" date="2018" name="Mol. Plant">
        <title>The genome of Artemisia annua provides insight into the evolution of Asteraceae family and artemisinin biosynthesis.</title>
        <authorList>
            <person name="Shen Q."/>
            <person name="Zhang L."/>
            <person name="Liao Z."/>
            <person name="Wang S."/>
            <person name="Yan T."/>
            <person name="Shi P."/>
            <person name="Liu M."/>
            <person name="Fu X."/>
            <person name="Pan Q."/>
            <person name="Wang Y."/>
            <person name="Lv Z."/>
            <person name="Lu X."/>
            <person name="Zhang F."/>
            <person name="Jiang W."/>
            <person name="Ma Y."/>
            <person name="Chen M."/>
            <person name="Hao X."/>
            <person name="Li L."/>
            <person name="Tang Y."/>
            <person name="Lv G."/>
            <person name="Zhou Y."/>
            <person name="Sun X."/>
            <person name="Brodelius P.E."/>
            <person name="Rose J.K.C."/>
            <person name="Tang K."/>
        </authorList>
    </citation>
    <scope>NUCLEOTIDE SEQUENCE [LARGE SCALE GENOMIC DNA]</scope>
    <source>
        <strain evidence="2">cv. Huhao1</strain>
        <tissue evidence="1">Leaf</tissue>
    </source>
</reference>
<evidence type="ECO:0000313" key="1">
    <source>
        <dbReference type="EMBL" id="PWA89205.1"/>
    </source>
</evidence>
<protein>
    <submittedName>
        <fullName evidence="1">Phytosulfokine</fullName>
    </submittedName>
</protein>
<proteinExistence type="predicted"/>
<organism evidence="1 2">
    <name type="scientific">Artemisia annua</name>
    <name type="common">Sweet wormwood</name>
    <dbReference type="NCBI Taxonomy" id="35608"/>
    <lineage>
        <taxon>Eukaryota</taxon>
        <taxon>Viridiplantae</taxon>
        <taxon>Streptophyta</taxon>
        <taxon>Embryophyta</taxon>
        <taxon>Tracheophyta</taxon>
        <taxon>Spermatophyta</taxon>
        <taxon>Magnoliopsida</taxon>
        <taxon>eudicotyledons</taxon>
        <taxon>Gunneridae</taxon>
        <taxon>Pentapetalae</taxon>
        <taxon>asterids</taxon>
        <taxon>campanulids</taxon>
        <taxon>Asterales</taxon>
        <taxon>Asteraceae</taxon>
        <taxon>Asteroideae</taxon>
        <taxon>Anthemideae</taxon>
        <taxon>Artemisiinae</taxon>
        <taxon>Artemisia</taxon>
    </lineage>
</organism>
<accession>A0A2U1PTZ9</accession>
<keyword evidence="2" id="KW-1185">Reference proteome</keyword>
<gene>
    <name evidence="1" type="ORF">CTI12_AA112930</name>
</gene>
<sequence length="124" mass="14358">MAKLNDYSNIWAEIISGIANKPASNTVWSVIQRLVFGAAVYFIWQERNARLFSGVERSEDCLFMIIVESVRMRLMGLKMKVTSDVINASVIWKFPIDKNLKYKRMLEELFADDNDKTDVDDEDN</sequence>
<dbReference type="AlphaFoldDB" id="A0A2U1PTZ9"/>
<name>A0A2U1PTZ9_ARTAN</name>
<dbReference type="Proteomes" id="UP000245207">
    <property type="component" value="Unassembled WGS sequence"/>
</dbReference>
<comment type="caution">
    <text evidence="1">The sequence shown here is derived from an EMBL/GenBank/DDBJ whole genome shotgun (WGS) entry which is preliminary data.</text>
</comment>
<evidence type="ECO:0000313" key="2">
    <source>
        <dbReference type="Proteomes" id="UP000245207"/>
    </source>
</evidence>
<dbReference type="EMBL" id="PKPP01000738">
    <property type="protein sequence ID" value="PWA89205.1"/>
    <property type="molecule type" value="Genomic_DNA"/>
</dbReference>